<protein>
    <submittedName>
        <fullName evidence="1">Uncharacterized protein</fullName>
    </submittedName>
</protein>
<dbReference type="AlphaFoldDB" id="A3ZU28"/>
<evidence type="ECO:0000313" key="1">
    <source>
        <dbReference type="EMBL" id="EAQ80092.1"/>
    </source>
</evidence>
<dbReference type="EMBL" id="AANZ01000011">
    <property type="protein sequence ID" value="EAQ80092.1"/>
    <property type="molecule type" value="Genomic_DNA"/>
</dbReference>
<gene>
    <name evidence="1" type="ORF">DSM3645_05700</name>
</gene>
<organism evidence="1 2">
    <name type="scientific">Blastopirellula marina DSM 3645</name>
    <dbReference type="NCBI Taxonomy" id="314230"/>
    <lineage>
        <taxon>Bacteria</taxon>
        <taxon>Pseudomonadati</taxon>
        <taxon>Planctomycetota</taxon>
        <taxon>Planctomycetia</taxon>
        <taxon>Pirellulales</taxon>
        <taxon>Pirellulaceae</taxon>
        <taxon>Blastopirellula</taxon>
    </lineage>
</organism>
<evidence type="ECO:0000313" key="2">
    <source>
        <dbReference type="Proteomes" id="UP000004358"/>
    </source>
</evidence>
<sequence>MVDGQSDYSFRRMSNFLRRKLRDLSAVDRSCHRVSCDRDSQRVPLVWFQLQRRVQIEMSLKIQVESSMRKASTRVFYHASISV</sequence>
<dbReference type="STRING" id="314230.DSM3645_05700"/>
<dbReference type="HOGENOM" id="CLU_2535881_0_0_0"/>
<reference evidence="1 2" key="1">
    <citation type="submission" date="2006-02" db="EMBL/GenBank/DDBJ databases">
        <authorList>
            <person name="Amann R."/>
            <person name="Ferriera S."/>
            <person name="Johnson J."/>
            <person name="Kravitz S."/>
            <person name="Halpern A."/>
            <person name="Remington K."/>
            <person name="Beeson K."/>
            <person name="Tran B."/>
            <person name="Rogers Y.-H."/>
            <person name="Friedman R."/>
            <person name="Venter J.C."/>
        </authorList>
    </citation>
    <scope>NUCLEOTIDE SEQUENCE [LARGE SCALE GENOMIC DNA]</scope>
    <source>
        <strain evidence="1 2">DSM 3645</strain>
    </source>
</reference>
<accession>A3ZU28</accession>
<comment type="caution">
    <text evidence="1">The sequence shown here is derived from an EMBL/GenBank/DDBJ whole genome shotgun (WGS) entry which is preliminary data.</text>
</comment>
<name>A3ZU28_9BACT</name>
<proteinExistence type="predicted"/>
<dbReference type="Proteomes" id="UP000004358">
    <property type="component" value="Unassembled WGS sequence"/>
</dbReference>